<protein>
    <submittedName>
        <fullName evidence="6">Methyl-accepting chemotaxis protein</fullName>
    </submittedName>
</protein>
<dbReference type="GO" id="GO:0004888">
    <property type="term" value="F:transmembrane signaling receptor activity"/>
    <property type="evidence" value="ECO:0007669"/>
    <property type="project" value="InterPro"/>
</dbReference>
<feature type="domain" description="Methyl-accepting transducer" evidence="4">
    <location>
        <begin position="26"/>
        <end position="276"/>
    </location>
</feature>
<dbReference type="SUPFAM" id="SSF58104">
    <property type="entry name" value="Methyl-accepting chemotaxis protein (MCP) signaling domain"/>
    <property type="match status" value="1"/>
</dbReference>
<dbReference type="PROSITE" id="PS50885">
    <property type="entry name" value="HAMP"/>
    <property type="match status" value="1"/>
</dbReference>
<dbReference type="PANTHER" id="PTHR32089:SF112">
    <property type="entry name" value="LYSOZYME-LIKE PROTEIN-RELATED"/>
    <property type="match status" value="1"/>
</dbReference>
<keyword evidence="1 3" id="KW-0807">Transducer</keyword>
<dbReference type="RefSeq" id="WP_207706550.1">
    <property type="nucleotide sequence ID" value="NZ_VNHM01000006.1"/>
</dbReference>
<sequence length="291" mass="31412">MIKIKLDEIGQLKVAFSQMQKNLRQLIGEVVEKSKEAAHLAEQLSLITDQISQGATENASAAVQISSSMDDVAEKAQNVKERADRTAQLANAGKESMEDVSRQIKAMHDVTRQAVQKVYGFAEASRRITDILNLINGIAEQTNLLALNAAIEAARAGEHGRGFAVVAEEVRKLAEQSSSSTKEIETLISGISNDIEEIVKLMEESARETDHGLEVAGRASSAFQEILQSIEEVDSQVSDVAVATGEVSNAVQNIAASTQEQSATLQETASNIEQLSNMSVELEKMAGRFTI</sequence>
<dbReference type="EMBL" id="VNHM01000006">
    <property type="protein sequence ID" value="TYO96028.1"/>
    <property type="molecule type" value="Genomic_DNA"/>
</dbReference>
<comment type="caution">
    <text evidence="6">The sequence shown here is derived from an EMBL/GenBank/DDBJ whole genome shotgun (WGS) entry which is preliminary data.</text>
</comment>
<dbReference type="PROSITE" id="PS50111">
    <property type="entry name" value="CHEMOTAXIS_TRANSDUC_2"/>
    <property type="match status" value="1"/>
</dbReference>
<dbReference type="InterPro" id="IPR003660">
    <property type="entry name" value="HAMP_dom"/>
</dbReference>
<dbReference type="AlphaFoldDB" id="A0A5S4ZT21"/>
<dbReference type="GO" id="GO:0006935">
    <property type="term" value="P:chemotaxis"/>
    <property type="evidence" value="ECO:0007669"/>
    <property type="project" value="InterPro"/>
</dbReference>
<dbReference type="GO" id="GO:0016020">
    <property type="term" value="C:membrane"/>
    <property type="evidence" value="ECO:0007669"/>
    <property type="project" value="InterPro"/>
</dbReference>
<evidence type="ECO:0000259" key="5">
    <source>
        <dbReference type="PROSITE" id="PS50885"/>
    </source>
</evidence>
<dbReference type="Pfam" id="PF00015">
    <property type="entry name" value="MCPsignal"/>
    <property type="match status" value="1"/>
</dbReference>
<name>A0A5S4ZT21_9FIRM</name>
<dbReference type="PRINTS" id="PR00260">
    <property type="entry name" value="CHEMTRNSDUCR"/>
</dbReference>
<evidence type="ECO:0000256" key="3">
    <source>
        <dbReference type="PROSITE-ProRule" id="PRU00284"/>
    </source>
</evidence>
<dbReference type="Proteomes" id="UP000323166">
    <property type="component" value="Unassembled WGS sequence"/>
</dbReference>
<evidence type="ECO:0000313" key="7">
    <source>
        <dbReference type="Proteomes" id="UP000323166"/>
    </source>
</evidence>
<keyword evidence="7" id="KW-1185">Reference proteome</keyword>
<reference evidence="6 7" key="1">
    <citation type="submission" date="2019-07" db="EMBL/GenBank/DDBJ databases">
        <title>Genomic Encyclopedia of Type Strains, Phase I: the one thousand microbial genomes (KMG-I) project.</title>
        <authorList>
            <person name="Kyrpides N."/>
        </authorList>
    </citation>
    <scope>NUCLEOTIDE SEQUENCE [LARGE SCALE GENOMIC DNA]</scope>
    <source>
        <strain evidence="6 7">DSM 6562</strain>
    </source>
</reference>
<dbReference type="SMART" id="SM00283">
    <property type="entry name" value="MA"/>
    <property type="match status" value="1"/>
</dbReference>
<dbReference type="InterPro" id="IPR004089">
    <property type="entry name" value="MCPsignal_dom"/>
</dbReference>
<organism evidence="6 7">
    <name type="scientific">Desulfallas thermosapovorans DSM 6562</name>
    <dbReference type="NCBI Taxonomy" id="1121431"/>
    <lineage>
        <taxon>Bacteria</taxon>
        <taxon>Bacillati</taxon>
        <taxon>Bacillota</taxon>
        <taxon>Clostridia</taxon>
        <taxon>Eubacteriales</taxon>
        <taxon>Desulfallaceae</taxon>
        <taxon>Desulfallas</taxon>
    </lineage>
</organism>
<evidence type="ECO:0000256" key="2">
    <source>
        <dbReference type="ARBA" id="ARBA00029447"/>
    </source>
</evidence>
<dbReference type="CDD" id="cd11386">
    <property type="entry name" value="MCP_signal"/>
    <property type="match status" value="1"/>
</dbReference>
<dbReference type="Gene3D" id="1.10.287.950">
    <property type="entry name" value="Methyl-accepting chemotaxis protein"/>
    <property type="match status" value="1"/>
</dbReference>
<proteinExistence type="inferred from homology"/>
<feature type="domain" description="HAMP" evidence="5">
    <location>
        <begin position="7"/>
        <end position="28"/>
    </location>
</feature>
<evidence type="ECO:0000256" key="1">
    <source>
        <dbReference type="ARBA" id="ARBA00023224"/>
    </source>
</evidence>
<dbReference type="PANTHER" id="PTHR32089">
    <property type="entry name" value="METHYL-ACCEPTING CHEMOTAXIS PROTEIN MCPB"/>
    <property type="match status" value="1"/>
</dbReference>
<gene>
    <name evidence="6" type="ORF">LX24_01419</name>
</gene>
<evidence type="ECO:0000313" key="6">
    <source>
        <dbReference type="EMBL" id="TYO96028.1"/>
    </source>
</evidence>
<accession>A0A5S4ZT21</accession>
<comment type="similarity">
    <text evidence="2">Belongs to the methyl-accepting chemotaxis (MCP) protein family.</text>
</comment>
<evidence type="ECO:0000259" key="4">
    <source>
        <dbReference type="PROSITE" id="PS50111"/>
    </source>
</evidence>
<dbReference type="GO" id="GO:0007165">
    <property type="term" value="P:signal transduction"/>
    <property type="evidence" value="ECO:0007669"/>
    <property type="project" value="UniProtKB-KW"/>
</dbReference>
<dbReference type="InterPro" id="IPR004090">
    <property type="entry name" value="Chemotax_Me-accpt_rcpt"/>
</dbReference>